<name>A0ABP8J3E1_9MICO</name>
<organism evidence="3 4">
    <name type="scientific">Brevibacterium pityocampae</name>
    <dbReference type="NCBI Taxonomy" id="506594"/>
    <lineage>
        <taxon>Bacteria</taxon>
        <taxon>Bacillati</taxon>
        <taxon>Actinomycetota</taxon>
        <taxon>Actinomycetes</taxon>
        <taxon>Micrococcales</taxon>
        <taxon>Brevibacteriaceae</taxon>
        <taxon>Brevibacterium</taxon>
    </lineage>
</organism>
<keyword evidence="4" id="KW-1185">Reference proteome</keyword>
<feature type="transmembrane region" description="Helical" evidence="2">
    <location>
        <begin position="75"/>
        <end position="97"/>
    </location>
</feature>
<evidence type="ECO:0000313" key="3">
    <source>
        <dbReference type="EMBL" id="GAA4384309.1"/>
    </source>
</evidence>
<evidence type="ECO:0000256" key="2">
    <source>
        <dbReference type="SAM" id="Phobius"/>
    </source>
</evidence>
<feature type="compositionally biased region" description="Basic residues" evidence="1">
    <location>
        <begin position="146"/>
        <end position="160"/>
    </location>
</feature>
<accession>A0ABP8J3E1</accession>
<dbReference type="Proteomes" id="UP001500642">
    <property type="component" value="Unassembled WGS sequence"/>
</dbReference>
<keyword evidence="2" id="KW-0812">Transmembrane</keyword>
<evidence type="ECO:0000313" key="4">
    <source>
        <dbReference type="Proteomes" id="UP001500642"/>
    </source>
</evidence>
<feature type="transmembrane region" description="Helical" evidence="2">
    <location>
        <begin position="7"/>
        <end position="30"/>
    </location>
</feature>
<protein>
    <submittedName>
        <fullName evidence="3">Uncharacterized protein</fullName>
    </submittedName>
</protein>
<dbReference type="EMBL" id="BAABGL010000002">
    <property type="protein sequence ID" value="GAA4384309.1"/>
    <property type="molecule type" value="Genomic_DNA"/>
</dbReference>
<sequence length="160" mass="16700">MRFYGPALLVSTLAFVVCTALLLTIALIGGPALVTVAGPTTAATLLGVLGFLARALVSGWLTGRLIVLRASVATSLLNVMSGFVLAFVLPAFLMAIGDAGVPVGSLVLAAGIDLGVGLAAVALGALLAHLRARLTPREERAPRERRPQRRPARRSRSRRR</sequence>
<keyword evidence="2" id="KW-1133">Transmembrane helix</keyword>
<comment type="caution">
    <text evidence="3">The sequence shown here is derived from an EMBL/GenBank/DDBJ whole genome shotgun (WGS) entry which is preliminary data.</text>
</comment>
<dbReference type="RefSeq" id="WP_345029541.1">
    <property type="nucleotide sequence ID" value="NZ_BAABGL010000002.1"/>
</dbReference>
<evidence type="ECO:0000256" key="1">
    <source>
        <dbReference type="SAM" id="MobiDB-lite"/>
    </source>
</evidence>
<feature type="transmembrane region" description="Helical" evidence="2">
    <location>
        <begin position="103"/>
        <end position="130"/>
    </location>
</feature>
<keyword evidence="2" id="KW-0472">Membrane</keyword>
<proteinExistence type="predicted"/>
<reference evidence="4" key="1">
    <citation type="journal article" date="2019" name="Int. J. Syst. Evol. Microbiol.">
        <title>The Global Catalogue of Microorganisms (GCM) 10K type strain sequencing project: providing services to taxonomists for standard genome sequencing and annotation.</title>
        <authorList>
            <consortium name="The Broad Institute Genomics Platform"/>
            <consortium name="The Broad Institute Genome Sequencing Center for Infectious Disease"/>
            <person name="Wu L."/>
            <person name="Ma J."/>
        </authorList>
    </citation>
    <scope>NUCLEOTIDE SEQUENCE [LARGE SCALE GENOMIC DNA]</scope>
    <source>
        <strain evidence="4">JCM 17808</strain>
    </source>
</reference>
<feature type="transmembrane region" description="Helical" evidence="2">
    <location>
        <begin position="42"/>
        <end position="63"/>
    </location>
</feature>
<feature type="region of interest" description="Disordered" evidence="1">
    <location>
        <begin position="138"/>
        <end position="160"/>
    </location>
</feature>
<gene>
    <name evidence="3" type="ORF">GCM10023167_04810</name>
</gene>